<dbReference type="GO" id="GO:0005694">
    <property type="term" value="C:chromosome"/>
    <property type="evidence" value="ECO:0007669"/>
    <property type="project" value="UniProtKB-ARBA"/>
</dbReference>
<feature type="region of interest" description="Disordered" evidence="6">
    <location>
        <begin position="2864"/>
        <end position="2951"/>
    </location>
</feature>
<dbReference type="InterPro" id="IPR045529">
    <property type="entry name" value="DUF6469"/>
</dbReference>
<dbReference type="EMBL" id="BKCP01004627">
    <property type="protein sequence ID" value="GER32726.1"/>
    <property type="molecule type" value="Genomic_DNA"/>
</dbReference>
<evidence type="ECO:0000256" key="5">
    <source>
        <dbReference type="PROSITE-ProRule" id="PRU00560"/>
    </source>
</evidence>
<dbReference type="SUPFAM" id="SSF48452">
    <property type="entry name" value="TPR-like"/>
    <property type="match status" value="1"/>
</dbReference>
<dbReference type="InterPro" id="IPR047187">
    <property type="entry name" value="SF1_C_Upf1"/>
</dbReference>
<comment type="caution">
    <text evidence="8">The sequence shown here is derived from an EMBL/GenBank/DDBJ whole genome shotgun (WGS) entry which is preliminary data.</text>
</comment>
<dbReference type="PROSITE" id="PS00116">
    <property type="entry name" value="DNA_POLYMERASE_B"/>
    <property type="match status" value="1"/>
</dbReference>
<evidence type="ECO:0000256" key="2">
    <source>
        <dbReference type="ARBA" id="ARBA00022801"/>
    </source>
</evidence>
<dbReference type="Pfam" id="PF20073">
    <property type="entry name" value="DUF6469"/>
    <property type="match status" value="1"/>
</dbReference>
<sequence length="2951" mass="336288">MVGLLSGCCESPGSPGARTTHLGSLVCAGARKSMPLHWCPSVARSHTRVCPAARLESWACVLALLILLVGLPCWQARASHSGGLEHGQQKHVDPLFLDHVGIRGLDCNFYKHLDVRRISIPERIRMVHDRDERVRSRERARGEKVKGQNRDNGFFVFHVGLHVFPARSFSTEGVLLEELSVDGEGGGLARWVFGPDACGGRKKVTRVDISKLKMEEFEGHSGGGKRKSWPKDQFIDLVFSWSTQEIFDENLYKNQVEKIPEEFDSVDKYLGSFVYPLLEETRAELSSAMETVYKAPFAEITYFVEDKSDAFIYDVRVDHWTNRQSNRGKEAYRTLPGDIILVSNMKPETASDLERAGWTYTFACVTKIPEDEGNDGNSSCNFKVRMAEYVDTDGLYVVFLMNVSTQKRIWNALGMRRNLMIIEKVISRDDMVEKKTCELCLSNHNINIEEKLEQTLTSKLNESQLEAISASLSKVHCNHTSSVELMWGPPGTGKTTTLSVLLYALLKMNVRTLVCAPTNIAITELASRVIALMRNSVESKSEKKFRFCSLGEILIFGNKDRLKVGSDIEEIFLEYRVERILECLVSYTGWKKCVSSMLDFLEDCVSQHQIFLENELIKARESTEKEEVQKPLSMSLLEFARDRFPHISKPLRKCMMIFLTHLPRKSHHEQTFEKMEQVIFHLDSIENLLFADTSMTCDELESIFLKKGFYECVSILKSLQVSLGELGLLRILNGKYSAEEFCFQRASLIFCTTSSSYKLHSLDTEPFNLLVIDEAAQVKESESIIALQVSDVRHAILVGDEWQLPATVKSKLCEDAGFGRSLFERLSSLGHSKHLLNVQYRMHPSISRFPNSNFYQNQILDAPYVQSRSYERSFLQGRMFGPYSFINVRGGKEELDDVGHSRRNMVEVAVIVKLVQKLYKDNSVLTKFAHFCMPQTAWDGSNESLSIGLISPYAAQVAAIRDRLHQKYENLKKFTVKVKSVDGFQGGEEDIIIISTVRSHSGGSIGFLSSSQRTNVALTRARHSLWILGNERTLSRSDSVWEALLCDAKHRQCFFNADEDDDIGKTIINVKKELQQLDDLLSGESILFRNSRWKVLFSDNFRKSFQRLRPSNVKKLAINILLKLSSGWRPKKVNVDWKCENSSYIVKQFKVEKYFVVCSIDISKDSIYFQVFKVWDILPIAETPKLLNRLDSIFAMYSDDFIRHCNEKLFEGNLEVPRNWSVSKDIVRYKNSNNANFNTSASGSANDGRTFVENSKVNESLLLMKFYSLSSGIVNHLLTDAEGREVDLPFEVTDEEREIIMFSRSSFILGRSGTGKTTVLTMKLYQKLQQYFITSHESVGNEEADHSESVESPTLHQLFVTVSPKLCFAVKKHITQLKSFASGNHVGSITDMDEIDEVAEFKDIPDTFVGIQPEKYPLIITFHKFLMMLDGTLGNSYFERFREVRGSSKYDGGGRSIALQTFIRKNEVTYDRFRALYWPHLNEKLTKNLDPSRVFIEIMSYIKGGLQEGEACNGRISRKEYLLLSESRISTLTSEKREFVYDIFEHYEKMKVERGEFDLADFVIDIHFRLKNENLMGDKMDFVYIDEVQDLTMRQISLFRYICKNVDEGFVFSGDTAQTIARGIDFRFEDIRSLFYTEFFMKSRNGDFRGRREKGHISDIFCLSQNFRTHTGVLRLAHSVIDIICHFFPLSIDVLPPETSLIYGESPVVLEPGSDENLIMTIFGHSANAGRKWVGFGADQVILVRDDSARNEILNYIGHQALVLTIVECKGLEFQDVLLYNFFGSSPLSNQWRVLYEFLKEKDLLDANSPNSFPSFSHSKHNLLCSELKQLYVAITRTRQRLWICENNEELSKPMLDYWRRLCLVQVRKIDDSLAEAMQRASSPEEWKSQGIKLFWEKNYEMATLCFEKAGDETWEKRAKASGLRASADTLRGLNPEEAHVMLREAAEIFDSIGRADSAAECFCELGEYERAGNIYLKKCGISELRKAGECFSLAGSYRTAAEVYAKGNFFDECLTACTKGNYFDLGLQYIEQWKQQVSLNSKLQTKSKEIDKVSQEFLEEIAVECHKKKDNTSLMKFVRAFNTMESKRTFLKSIDCLDELLTLEEDSRNFHEAAKIAKRLGDILREADLLEKAGDYSDATSLILLYVLSNSLWSPGSHGWPLKSFPSKEKLLTKAVSIAWKVSATFHASVSASANAIMTHEQNTNLSELMQFYRSASRSFSFTAVILTVRKILDSHLQVHPAKYEWDLKPQNDTKLVERILRNQASCRTLVYVWNVWKMNVLRILDCSDSLFESCHDTAEFCFTYFGVRSAQNLSGSFVLLKPDAAWVANAVDKRFIVRENNLTALDARHFASASQNYWRGELVSTGFKVLEALQKLYKFSESSFCQCSSLICIYEVTRFFIETNYLDAKKGDERRLQEFLQLSANYFEFVFPLDPRQSLSETLIRLRETEISKDLLGEIISRNISTRFGGNISWQPFMESFEKAMNSYSIHSEIIMVREFHRVLEESFHARWSAKDCISPNCFVYLVERLLILVPHPKGIFFTSKSSFVEHVMCLQPDDNPCAVFFTDKKFYPSDIFKFLFWAVQHCLFNCREAEGWIKKSGINSRYYLPVLVLRLVVILCSLCLNSDNSFNVLYEMLDVQHVRSKLPEDFCQALFSRRKNFWYVDLIASAFKVIGDPLVIVSSGGARSRLSCPDAVFLDMSSFSCKNEVLEVLFPKSTDYSDEQPDEEIAVIISPLVSGTTESDTKSSSENEIKGKVEINWGLVREMSEALESVEKTSGDGKLESIVLKKKVKIEEHMNFLISTMSDSGEEGENELHLATDVFEELNTICSSLDTTSTTGLDHKTISSVGKHLKSLEMRIPKSSSYSSVENDDEPNVGSVAPQGMDGEEEEEEEASGSSLFPTEERKTNWDLLAGGKNLGSEGAGCSRGKGHNKKNKKSKKRKGGRRK</sequence>
<dbReference type="InterPro" id="IPR041677">
    <property type="entry name" value="DNA2/NAM7_AAA_11"/>
</dbReference>
<dbReference type="FunFam" id="3.40.50.300:FF:000326">
    <property type="entry name" value="P-loop containing nucleoside triphosphate hydrolase"/>
    <property type="match status" value="1"/>
</dbReference>
<dbReference type="GO" id="GO:0005524">
    <property type="term" value="F:ATP binding"/>
    <property type="evidence" value="ECO:0007669"/>
    <property type="project" value="UniProtKB-UniRule"/>
</dbReference>
<feature type="binding site" evidence="5">
    <location>
        <begin position="1310"/>
        <end position="1317"/>
    </location>
    <ligand>
        <name>ATP</name>
        <dbReference type="ChEBI" id="CHEBI:30616"/>
    </ligand>
</feature>
<evidence type="ECO:0000313" key="9">
    <source>
        <dbReference type="Proteomes" id="UP000325081"/>
    </source>
</evidence>
<evidence type="ECO:0000256" key="4">
    <source>
        <dbReference type="ARBA" id="ARBA00022840"/>
    </source>
</evidence>
<dbReference type="GO" id="GO:0003676">
    <property type="term" value="F:nucleic acid binding"/>
    <property type="evidence" value="ECO:0007669"/>
    <property type="project" value="InterPro"/>
</dbReference>
<dbReference type="GO" id="GO:0016787">
    <property type="term" value="F:hydrolase activity"/>
    <property type="evidence" value="ECO:0007669"/>
    <property type="project" value="UniProtKB-UniRule"/>
</dbReference>
<evidence type="ECO:0000256" key="6">
    <source>
        <dbReference type="SAM" id="MobiDB-lite"/>
    </source>
</evidence>
<dbReference type="InterPro" id="IPR027417">
    <property type="entry name" value="P-loop_NTPase"/>
</dbReference>
<dbReference type="InterPro" id="IPR017964">
    <property type="entry name" value="DNA-dir_DNA_pol_B_CS"/>
</dbReference>
<feature type="compositionally biased region" description="Acidic residues" evidence="6">
    <location>
        <begin position="2889"/>
        <end position="2898"/>
    </location>
</feature>
<dbReference type="SUPFAM" id="SSF52540">
    <property type="entry name" value="P-loop containing nucleoside triphosphate hydrolases"/>
    <property type="match status" value="2"/>
</dbReference>
<dbReference type="GO" id="GO:0004386">
    <property type="term" value="F:helicase activity"/>
    <property type="evidence" value="ECO:0007669"/>
    <property type="project" value="UniProtKB-UniRule"/>
</dbReference>
<keyword evidence="4 5" id="KW-0067">ATP-binding</keyword>
<keyword evidence="9" id="KW-1185">Reference proteome</keyword>
<dbReference type="Pfam" id="PF00580">
    <property type="entry name" value="UvrD-helicase"/>
    <property type="match status" value="1"/>
</dbReference>
<dbReference type="PANTHER" id="PTHR21529:SF4">
    <property type="entry name" value="TPR AND ANKYRIN REPEAT-CONTAINING PROTEIN 1"/>
    <property type="match status" value="1"/>
</dbReference>
<name>A0A5A7PJB5_STRAF</name>
<keyword evidence="3 5" id="KW-0347">Helicase</keyword>
<dbReference type="InterPro" id="IPR011990">
    <property type="entry name" value="TPR-like_helical_dom_sf"/>
</dbReference>
<dbReference type="InterPro" id="IPR014016">
    <property type="entry name" value="UvrD-like_ATP-bd"/>
</dbReference>
<feature type="compositionally biased region" description="Basic residues" evidence="6">
    <location>
        <begin position="2932"/>
        <end position="2951"/>
    </location>
</feature>
<dbReference type="Proteomes" id="UP000325081">
    <property type="component" value="Unassembled WGS sequence"/>
</dbReference>
<evidence type="ECO:0000256" key="3">
    <source>
        <dbReference type="ARBA" id="ARBA00022806"/>
    </source>
</evidence>
<dbReference type="Gene3D" id="3.40.50.300">
    <property type="entry name" value="P-loop containing nucleotide triphosphate hydrolases"/>
    <property type="match status" value="4"/>
</dbReference>
<dbReference type="PANTHER" id="PTHR21529">
    <property type="entry name" value="MAMMARY TURMOR VIRUS RECEPTOR HOMOLOG 1, 2 MTVR1, 2"/>
    <property type="match status" value="1"/>
</dbReference>
<accession>A0A5A7PJB5</accession>
<dbReference type="PROSITE" id="PS51198">
    <property type="entry name" value="UVRD_HELICASE_ATP_BIND"/>
    <property type="match status" value="1"/>
</dbReference>
<proteinExistence type="predicted"/>
<dbReference type="Pfam" id="PF13087">
    <property type="entry name" value="AAA_12"/>
    <property type="match status" value="1"/>
</dbReference>
<reference evidence="9" key="1">
    <citation type="journal article" date="2019" name="Curr. Biol.">
        <title>Genome Sequence of Striga asiatica Provides Insight into the Evolution of Plant Parasitism.</title>
        <authorList>
            <person name="Yoshida S."/>
            <person name="Kim S."/>
            <person name="Wafula E.K."/>
            <person name="Tanskanen J."/>
            <person name="Kim Y.M."/>
            <person name="Honaas L."/>
            <person name="Yang Z."/>
            <person name="Spallek T."/>
            <person name="Conn C.E."/>
            <person name="Ichihashi Y."/>
            <person name="Cheong K."/>
            <person name="Cui S."/>
            <person name="Der J.P."/>
            <person name="Gundlach H."/>
            <person name="Jiao Y."/>
            <person name="Hori C."/>
            <person name="Ishida J.K."/>
            <person name="Kasahara H."/>
            <person name="Kiba T."/>
            <person name="Kim M.S."/>
            <person name="Koo N."/>
            <person name="Laohavisit A."/>
            <person name="Lee Y.H."/>
            <person name="Lumba S."/>
            <person name="McCourt P."/>
            <person name="Mortimer J.C."/>
            <person name="Mutuku J.M."/>
            <person name="Nomura T."/>
            <person name="Sasaki-Sekimoto Y."/>
            <person name="Seto Y."/>
            <person name="Wang Y."/>
            <person name="Wakatake T."/>
            <person name="Sakakibara H."/>
            <person name="Demura T."/>
            <person name="Yamaguchi S."/>
            <person name="Yoneyama K."/>
            <person name="Manabe R.I."/>
            <person name="Nelson D.C."/>
            <person name="Schulman A.H."/>
            <person name="Timko M.P."/>
            <person name="dePamphilis C.W."/>
            <person name="Choi D."/>
            <person name="Shirasu K."/>
        </authorList>
    </citation>
    <scope>NUCLEOTIDE SEQUENCE [LARGE SCALE GENOMIC DNA]</scope>
    <source>
        <strain evidence="9">cv. UVA1</strain>
    </source>
</reference>
<dbReference type="OrthoDB" id="3156807at2759"/>
<gene>
    <name evidence="8" type="ORF">STAS_08808</name>
</gene>
<evidence type="ECO:0000259" key="7">
    <source>
        <dbReference type="PROSITE" id="PS51198"/>
    </source>
</evidence>
<dbReference type="Pfam" id="PF13086">
    <property type="entry name" value="AAA_11"/>
    <property type="match status" value="1"/>
</dbReference>
<organism evidence="8 9">
    <name type="scientific">Striga asiatica</name>
    <name type="common">Asiatic witchweed</name>
    <name type="synonym">Buchnera asiatica</name>
    <dbReference type="NCBI Taxonomy" id="4170"/>
    <lineage>
        <taxon>Eukaryota</taxon>
        <taxon>Viridiplantae</taxon>
        <taxon>Streptophyta</taxon>
        <taxon>Embryophyta</taxon>
        <taxon>Tracheophyta</taxon>
        <taxon>Spermatophyta</taxon>
        <taxon>Magnoliopsida</taxon>
        <taxon>eudicotyledons</taxon>
        <taxon>Gunneridae</taxon>
        <taxon>Pentapetalae</taxon>
        <taxon>asterids</taxon>
        <taxon>lamiids</taxon>
        <taxon>Lamiales</taxon>
        <taxon>Orobanchaceae</taxon>
        <taxon>Buchnereae</taxon>
        <taxon>Striga</taxon>
    </lineage>
</organism>
<evidence type="ECO:0000313" key="8">
    <source>
        <dbReference type="EMBL" id="GER32726.1"/>
    </source>
</evidence>
<keyword evidence="2 5" id="KW-0378">Hydrolase</keyword>
<dbReference type="InterPro" id="IPR041679">
    <property type="entry name" value="DNA2/NAM7-like_C"/>
</dbReference>
<evidence type="ECO:0000256" key="1">
    <source>
        <dbReference type="ARBA" id="ARBA00022741"/>
    </source>
</evidence>
<feature type="domain" description="UvrD-like helicase ATP-binding" evidence="7">
    <location>
        <begin position="1289"/>
        <end position="1670"/>
    </location>
</feature>
<keyword evidence="1 5" id="KW-0547">Nucleotide-binding</keyword>
<dbReference type="InterPro" id="IPR039904">
    <property type="entry name" value="TRANK1"/>
</dbReference>
<protein>
    <submittedName>
        <fullName evidence="8">P-loop containing nucleoside triphosphatehydrolases superfamily protein</fullName>
    </submittedName>
</protein>
<dbReference type="CDD" id="cd18808">
    <property type="entry name" value="SF1_C_Upf1"/>
    <property type="match status" value="1"/>
</dbReference>